<name>A0A7R9CZC3_TIMCR</name>
<evidence type="ECO:0000259" key="3">
    <source>
        <dbReference type="Pfam" id="PF02338"/>
    </source>
</evidence>
<dbReference type="SUPFAM" id="SSF54001">
    <property type="entry name" value="Cysteine proteinases"/>
    <property type="match status" value="1"/>
</dbReference>
<dbReference type="Gene3D" id="3.90.70.80">
    <property type="match status" value="1"/>
</dbReference>
<dbReference type="InterPro" id="IPR003323">
    <property type="entry name" value="OTU_dom"/>
</dbReference>
<sequence length="492" mass="53933">MHCSTYKTKIQALKKTINKADKKRKKEIAEEVTKLESELESRQNAELLQLKESNSQVDHTAVELDKLSTNENSVEKEEKTFPKAHAHIYSAVIGSPYKRVRRKLVGQLLRSKDLRIRTLWTEQSDIVTSISYGLRIRSLCQGLNLYSAVDHQRKMVGEVELGLSRLRLLTADYLRQNRDEFLPFISHPETGNMLTEEQYYEYCDQVAGTPAWGGEVEVSVEELGACISPYIMDILLASILRLRSIPYCRGRERTWYLPGDARAAIPPTPSPRAAVREKIKTEKSGGTCGRYQRRPPLTGVGPSVSGSSLPSTACLGLVKISDLPTLTATGVLTGDGSSVGGRSLRRYRTSENFRTSDPDSIQGLDGRRGLGTSTASRSLTGVGGSVRGVGSDGDRQSSPKVRGLDGCCHSATVGSGAYSRGSDRGGDFDGRRGGWRVRSLLDGLNRHSDMAQWSLMPPPPLGTMELGNYIDSYIFSDMEGLELDGSRGPAVG</sequence>
<feature type="domain" description="OTU" evidence="3">
    <location>
        <begin position="145"/>
        <end position="219"/>
    </location>
</feature>
<keyword evidence="1" id="KW-0175">Coiled coil</keyword>
<feature type="compositionally biased region" description="Low complexity" evidence="2">
    <location>
        <begin position="295"/>
        <end position="305"/>
    </location>
</feature>
<dbReference type="AlphaFoldDB" id="A0A7R9CZC3"/>
<accession>A0A7R9CZC3</accession>
<dbReference type="Pfam" id="PF02338">
    <property type="entry name" value="OTU"/>
    <property type="match status" value="1"/>
</dbReference>
<feature type="compositionally biased region" description="Gly residues" evidence="2">
    <location>
        <begin position="381"/>
        <end position="391"/>
    </location>
</feature>
<evidence type="ECO:0000256" key="1">
    <source>
        <dbReference type="SAM" id="Coils"/>
    </source>
</evidence>
<feature type="region of interest" description="Disordered" evidence="2">
    <location>
        <begin position="279"/>
        <end position="305"/>
    </location>
</feature>
<feature type="region of interest" description="Disordered" evidence="2">
    <location>
        <begin position="350"/>
        <end position="406"/>
    </location>
</feature>
<gene>
    <name evidence="4" type="ORF">TCEB3V08_LOCUS7906</name>
</gene>
<protein>
    <recommendedName>
        <fullName evidence="3">OTU domain-containing protein</fullName>
    </recommendedName>
</protein>
<dbReference type="EMBL" id="OC319400">
    <property type="protein sequence ID" value="CAD7405264.1"/>
    <property type="molecule type" value="Genomic_DNA"/>
</dbReference>
<evidence type="ECO:0000313" key="4">
    <source>
        <dbReference type="EMBL" id="CAD7405264.1"/>
    </source>
</evidence>
<organism evidence="4">
    <name type="scientific">Timema cristinae</name>
    <name type="common">Walking stick</name>
    <dbReference type="NCBI Taxonomy" id="61476"/>
    <lineage>
        <taxon>Eukaryota</taxon>
        <taxon>Metazoa</taxon>
        <taxon>Ecdysozoa</taxon>
        <taxon>Arthropoda</taxon>
        <taxon>Hexapoda</taxon>
        <taxon>Insecta</taxon>
        <taxon>Pterygota</taxon>
        <taxon>Neoptera</taxon>
        <taxon>Polyneoptera</taxon>
        <taxon>Phasmatodea</taxon>
        <taxon>Timematodea</taxon>
        <taxon>Timematoidea</taxon>
        <taxon>Timematidae</taxon>
        <taxon>Timema</taxon>
    </lineage>
</organism>
<evidence type="ECO:0000256" key="2">
    <source>
        <dbReference type="SAM" id="MobiDB-lite"/>
    </source>
</evidence>
<feature type="coiled-coil region" evidence="1">
    <location>
        <begin position="3"/>
        <end position="45"/>
    </location>
</feature>
<proteinExistence type="predicted"/>
<dbReference type="InterPro" id="IPR038765">
    <property type="entry name" value="Papain-like_cys_pep_sf"/>
</dbReference>
<reference evidence="4" key="1">
    <citation type="submission" date="2020-11" db="EMBL/GenBank/DDBJ databases">
        <authorList>
            <person name="Tran Van P."/>
        </authorList>
    </citation>
    <scope>NUCLEOTIDE SEQUENCE</scope>
</reference>